<dbReference type="PANTHER" id="PTHR47829:SF1">
    <property type="entry name" value="HAD FAMILY PHOSPHATASE"/>
    <property type="match status" value="1"/>
</dbReference>
<feature type="non-terminal residue" evidence="1">
    <location>
        <position position="65"/>
    </location>
</feature>
<gene>
    <name evidence="1" type="primary">Ephx2</name>
    <name evidence="1" type="ORF">VIRALT_R09014</name>
</gene>
<evidence type="ECO:0000313" key="2">
    <source>
        <dbReference type="Proteomes" id="UP000589495"/>
    </source>
</evidence>
<comment type="caution">
    <text evidence="1">The sequence shown here is derived from an EMBL/GenBank/DDBJ whole genome shotgun (WGS) entry which is preliminary data.</text>
</comment>
<dbReference type="GO" id="GO:0016787">
    <property type="term" value="F:hydrolase activity"/>
    <property type="evidence" value="ECO:0007669"/>
    <property type="project" value="UniProtKB-KW"/>
</dbReference>
<dbReference type="PANTHER" id="PTHR47829">
    <property type="entry name" value="HYDROLASE, PUTATIVE (AFU_ORTHOLOGUE AFUA_1G12880)-RELATED"/>
    <property type="match status" value="1"/>
</dbReference>
<name>A0A7K5L0D8_VIRAL</name>
<proteinExistence type="predicted"/>
<dbReference type="AlphaFoldDB" id="A0A7K5L0D8"/>
<accession>A0A7K5L0D8</accession>
<sequence length="65" mass="7408">GFRTCILTNHWLDDTSGRSWTASLLEKLRSRFHLILESSRIGIAKPDPGIYSRALQELQAQPQEV</sequence>
<dbReference type="InterPro" id="IPR023214">
    <property type="entry name" value="HAD_sf"/>
</dbReference>
<dbReference type="Proteomes" id="UP000589495">
    <property type="component" value="Unassembled WGS sequence"/>
</dbReference>
<dbReference type="Gene3D" id="3.40.50.1000">
    <property type="entry name" value="HAD superfamily/HAD-like"/>
    <property type="match status" value="1"/>
</dbReference>
<organism evidence="1 2">
    <name type="scientific">Vireo altiloquus</name>
    <name type="common">Black-whiskered vireo</name>
    <name type="synonym">Muscicapa altiloqua</name>
    <dbReference type="NCBI Taxonomy" id="34956"/>
    <lineage>
        <taxon>Eukaryota</taxon>
        <taxon>Metazoa</taxon>
        <taxon>Chordata</taxon>
        <taxon>Craniata</taxon>
        <taxon>Vertebrata</taxon>
        <taxon>Euteleostomi</taxon>
        <taxon>Archelosauria</taxon>
        <taxon>Archosauria</taxon>
        <taxon>Dinosauria</taxon>
        <taxon>Saurischia</taxon>
        <taxon>Theropoda</taxon>
        <taxon>Coelurosauria</taxon>
        <taxon>Aves</taxon>
        <taxon>Neognathae</taxon>
        <taxon>Neoaves</taxon>
        <taxon>Telluraves</taxon>
        <taxon>Australaves</taxon>
        <taxon>Passeriformes</taxon>
        <taxon>Corvoidea</taxon>
        <taxon>Vireonidae</taxon>
        <taxon>Vireoninae</taxon>
        <taxon>Vireo</taxon>
    </lineage>
</organism>
<dbReference type="InterPro" id="IPR052898">
    <property type="entry name" value="ACAD10-like"/>
</dbReference>
<keyword evidence="1" id="KW-0378">Hydrolase</keyword>
<protein>
    <submittedName>
        <fullName evidence="1">HYES hydrolase</fullName>
    </submittedName>
</protein>
<dbReference type="EMBL" id="VZRF01004337">
    <property type="protein sequence ID" value="NWT11283.1"/>
    <property type="molecule type" value="Genomic_DNA"/>
</dbReference>
<dbReference type="SUPFAM" id="SSF56784">
    <property type="entry name" value="HAD-like"/>
    <property type="match status" value="1"/>
</dbReference>
<dbReference type="InterPro" id="IPR036412">
    <property type="entry name" value="HAD-like_sf"/>
</dbReference>
<feature type="non-terminal residue" evidence="1">
    <location>
        <position position="1"/>
    </location>
</feature>
<evidence type="ECO:0000313" key="1">
    <source>
        <dbReference type="EMBL" id="NWT11283.1"/>
    </source>
</evidence>
<keyword evidence="2" id="KW-1185">Reference proteome</keyword>
<reference evidence="1 2" key="1">
    <citation type="submission" date="2019-09" db="EMBL/GenBank/DDBJ databases">
        <title>Bird 10,000 Genomes (B10K) Project - Family phase.</title>
        <authorList>
            <person name="Zhang G."/>
        </authorList>
    </citation>
    <scope>NUCLEOTIDE SEQUENCE [LARGE SCALE GENOMIC DNA]</scope>
    <source>
        <strain evidence="1">B10K-DU-001-22</strain>
        <tissue evidence="1">Muscle</tissue>
    </source>
</reference>